<feature type="compositionally biased region" description="Low complexity" evidence="1">
    <location>
        <begin position="224"/>
        <end position="240"/>
    </location>
</feature>
<dbReference type="PANTHER" id="PTHR46033">
    <property type="entry name" value="PROTEIN MAIN-LIKE 2"/>
    <property type="match status" value="1"/>
</dbReference>
<name>A0AAW0KU34_QUESU</name>
<gene>
    <name evidence="3" type="primary">MAIL3_11</name>
    <name evidence="3" type="ORF">CFP56_014259</name>
</gene>
<evidence type="ECO:0000313" key="4">
    <source>
        <dbReference type="Proteomes" id="UP000237347"/>
    </source>
</evidence>
<dbReference type="InterPro" id="IPR019557">
    <property type="entry name" value="AminoTfrase-like_pln_mobile"/>
</dbReference>
<protein>
    <submittedName>
        <fullName evidence="3">Serine/threonine-protein phosphatase 7 long form like protein</fullName>
    </submittedName>
</protein>
<proteinExistence type="predicted"/>
<dbReference type="PANTHER" id="PTHR46033:SF8">
    <property type="entry name" value="PROTEIN MAINTENANCE OF MERISTEMS-LIKE"/>
    <property type="match status" value="1"/>
</dbReference>
<evidence type="ECO:0000313" key="3">
    <source>
        <dbReference type="EMBL" id="KAK7842161.1"/>
    </source>
</evidence>
<dbReference type="GO" id="GO:0010073">
    <property type="term" value="P:meristem maintenance"/>
    <property type="evidence" value="ECO:0007669"/>
    <property type="project" value="InterPro"/>
</dbReference>
<feature type="domain" description="Aminotransferase-like plant mobile" evidence="2">
    <location>
        <begin position="5"/>
        <end position="163"/>
    </location>
</feature>
<dbReference type="AlphaFoldDB" id="A0AAW0KU34"/>
<dbReference type="Proteomes" id="UP000237347">
    <property type="component" value="Unassembled WGS sequence"/>
</dbReference>
<feature type="compositionally biased region" description="Low complexity" evidence="1">
    <location>
        <begin position="318"/>
        <end position="334"/>
    </location>
</feature>
<dbReference type="InterPro" id="IPR044824">
    <property type="entry name" value="MAIN-like"/>
</dbReference>
<feature type="region of interest" description="Disordered" evidence="1">
    <location>
        <begin position="291"/>
        <end position="407"/>
    </location>
</feature>
<keyword evidence="4" id="KW-1185">Reference proteome</keyword>
<dbReference type="Pfam" id="PF10536">
    <property type="entry name" value="PMD"/>
    <property type="match status" value="1"/>
</dbReference>
<feature type="region of interest" description="Disordered" evidence="1">
    <location>
        <begin position="200"/>
        <end position="273"/>
    </location>
</feature>
<organism evidence="3 4">
    <name type="scientific">Quercus suber</name>
    <name type="common">Cork oak</name>
    <dbReference type="NCBI Taxonomy" id="58331"/>
    <lineage>
        <taxon>Eukaryota</taxon>
        <taxon>Viridiplantae</taxon>
        <taxon>Streptophyta</taxon>
        <taxon>Embryophyta</taxon>
        <taxon>Tracheophyta</taxon>
        <taxon>Spermatophyta</taxon>
        <taxon>Magnoliopsida</taxon>
        <taxon>eudicotyledons</taxon>
        <taxon>Gunneridae</taxon>
        <taxon>Pentapetalae</taxon>
        <taxon>rosids</taxon>
        <taxon>fabids</taxon>
        <taxon>Fagales</taxon>
        <taxon>Fagaceae</taxon>
        <taxon>Quercus</taxon>
    </lineage>
</organism>
<reference evidence="3 4" key="1">
    <citation type="journal article" date="2018" name="Sci. Data">
        <title>The draft genome sequence of cork oak.</title>
        <authorList>
            <person name="Ramos A.M."/>
            <person name="Usie A."/>
            <person name="Barbosa P."/>
            <person name="Barros P.M."/>
            <person name="Capote T."/>
            <person name="Chaves I."/>
            <person name="Simoes F."/>
            <person name="Abreu I."/>
            <person name="Carrasquinho I."/>
            <person name="Faro C."/>
            <person name="Guimaraes J.B."/>
            <person name="Mendonca D."/>
            <person name="Nobrega F."/>
            <person name="Rodrigues L."/>
            <person name="Saibo N.J.M."/>
            <person name="Varela M.C."/>
            <person name="Egas C."/>
            <person name="Matos J."/>
            <person name="Miguel C.M."/>
            <person name="Oliveira M.M."/>
            <person name="Ricardo C.P."/>
            <person name="Goncalves S."/>
        </authorList>
    </citation>
    <scope>NUCLEOTIDE SEQUENCE [LARGE SCALE GENOMIC DNA]</scope>
    <source>
        <strain evidence="4">cv. HL8</strain>
    </source>
</reference>
<dbReference type="EMBL" id="PKMF04000225">
    <property type="protein sequence ID" value="KAK7842161.1"/>
    <property type="molecule type" value="Genomic_DNA"/>
</dbReference>
<accession>A0AAW0KU34</accession>
<feature type="compositionally biased region" description="Basic and acidic residues" evidence="1">
    <location>
        <begin position="291"/>
        <end position="305"/>
    </location>
</feature>
<sequence length="407" mass="45842">MEGPRIKAKWLEDRFRNPLPADASEELVQQYARFYILEMLAGILFMDKSGERHSVMYLQFFNPISNGKRYIWGSAALSWLYRHLCKASEKEAKQIGGAVLLVQLWAWERFPHICPVMRHPHQALPPGPLAIRWKGAKITTEHPMHVLRAYRLSLTSLRPNQVESQLRIMEKCEPGSEIYNDCINALRAVEELGRLTLDDARTADNTSEPAVGRGRQASRRQRQGGRQSSQRPTSSRRQISTPVPISGRRQTPVPTSGRRHTPVHDHTMEDASETADQMCLDIGYDMGSMAHDDAGPSHRFAHGDTSRSPSMRSGDTCLPTSPTTSPLPTGTAPADVHGRDEMRFMPTPSAVPPEFIQTQIPAPPPEASHIQDRPRRPQRTRTHPPDCGTGHGKVRPVKEPVRRRKRE</sequence>
<comment type="caution">
    <text evidence="3">The sequence shown here is derived from an EMBL/GenBank/DDBJ whole genome shotgun (WGS) entry which is preliminary data.</text>
</comment>
<evidence type="ECO:0000256" key="1">
    <source>
        <dbReference type="SAM" id="MobiDB-lite"/>
    </source>
</evidence>
<evidence type="ECO:0000259" key="2">
    <source>
        <dbReference type="Pfam" id="PF10536"/>
    </source>
</evidence>